<dbReference type="InterPro" id="IPR003140">
    <property type="entry name" value="PLipase/COase/thioEstase"/>
</dbReference>
<gene>
    <name evidence="4" type="ORF">AAFC00_003288</name>
</gene>
<dbReference type="Gene3D" id="3.40.50.1820">
    <property type="entry name" value="alpha/beta hydrolase"/>
    <property type="match status" value="1"/>
</dbReference>
<feature type="region of interest" description="Disordered" evidence="2">
    <location>
        <begin position="1"/>
        <end position="25"/>
    </location>
</feature>
<accession>A0ABR3PA67</accession>
<evidence type="ECO:0000256" key="1">
    <source>
        <dbReference type="ARBA" id="ARBA00006499"/>
    </source>
</evidence>
<dbReference type="PANTHER" id="PTHR10655">
    <property type="entry name" value="LYSOPHOSPHOLIPASE-RELATED"/>
    <property type="match status" value="1"/>
</dbReference>
<evidence type="ECO:0000313" key="5">
    <source>
        <dbReference type="Proteomes" id="UP001562354"/>
    </source>
</evidence>
<dbReference type="EMBL" id="JBFMKM010000012">
    <property type="protein sequence ID" value="KAL1302971.1"/>
    <property type="molecule type" value="Genomic_DNA"/>
</dbReference>
<evidence type="ECO:0000313" key="4">
    <source>
        <dbReference type="EMBL" id="KAL1302971.1"/>
    </source>
</evidence>
<dbReference type="Proteomes" id="UP001562354">
    <property type="component" value="Unassembled WGS sequence"/>
</dbReference>
<keyword evidence="5" id="KW-1185">Reference proteome</keyword>
<dbReference type="Pfam" id="PF02230">
    <property type="entry name" value="Abhydrolase_2"/>
    <property type="match status" value="1"/>
</dbReference>
<sequence length="243" mass="26598">MATEKRLPTKEDFDSSWTLSITPPPKNQKPTNVLLFFHGLGGSHEPFAQLGTQMNLPETACISIRGPEPLPFEPDSFHYGDDVIFDNTIGSIDPDGGFKKQSPRIRQSIIQRTLIQICAYKPREIFLFGFGQGGMLALDIAASTPTSELGGIISIGGALPSSTTPPANKIKTPVLVAHGIDSPWLAPQATDQLKRVFESVTINKYRRQGDSMPQNRDEMMPVMRFFGSRLRSTAGVPEGSIEV</sequence>
<dbReference type="InterPro" id="IPR050565">
    <property type="entry name" value="LYPA1-2/EST-like"/>
</dbReference>
<comment type="similarity">
    <text evidence="1">Belongs to the AB hydrolase superfamily. AB hydrolase 2 family.</text>
</comment>
<feature type="compositionally biased region" description="Basic and acidic residues" evidence="2">
    <location>
        <begin position="1"/>
        <end position="13"/>
    </location>
</feature>
<reference evidence="4 5" key="1">
    <citation type="submission" date="2024-07" db="EMBL/GenBank/DDBJ databases">
        <title>Draft sequence of the Neodothiora populina.</title>
        <authorList>
            <person name="Drown D.D."/>
            <person name="Schuette U.S."/>
            <person name="Buechlein A.B."/>
            <person name="Rusch D.R."/>
            <person name="Winton L.W."/>
            <person name="Adams G.A."/>
        </authorList>
    </citation>
    <scope>NUCLEOTIDE SEQUENCE [LARGE SCALE GENOMIC DNA]</scope>
    <source>
        <strain evidence="4 5">CPC 39397</strain>
    </source>
</reference>
<organism evidence="4 5">
    <name type="scientific">Neodothiora populina</name>
    <dbReference type="NCBI Taxonomy" id="2781224"/>
    <lineage>
        <taxon>Eukaryota</taxon>
        <taxon>Fungi</taxon>
        <taxon>Dikarya</taxon>
        <taxon>Ascomycota</taxon>
        <taxon>Pezizomycotina</taxon>
        <taxon>Dothideomycetes</taxon>
        <taxon>Dothideomycetidae</taxon>
        <taxon>Dothideales</taxon>
        <taxon>Dothioraceae</taxon>
        <taxon>Neodothiora</taxon>
    </lineage>
</organism>
<protein>
    <recommendedName>
        <fullName evidence="3">Phospholipase/carboxylesterase/thioesterase domain-containing protein</fullName>
    </recommendedName>
</protein>
<dbReference type="InterPro" id="IPR029058">
    <property type="entry name" value="AB_hydrolase_fold"/>
</dbReference>
<proteinExistence type="inferred from homology"/>
<name>A0ABR3PA67_9PEZI</name>
<evidence type="ECO:0000259" key="3">
    <source>
        <dbReference type="Pfam" id="PF02230"/>
    </source>
</evidence>
<dbReference type="PANTHER" id="PTHR10655:SF67">
    <property type="entry name" value="PHOSPHOLIPASE_CARBOXYLESTERASE SUPERFAMILY (AFU_ORTHOLOGUE AFUA_5G09340)"/>
    <property type="match status" value="1"/>
</dbReference>
<comment type="caution">
    <text evidence="4">The sequence shown here is derived from an EMBL/GenBank/DDBJ whole genome shotgun (WGS) entry which is preliminary data.</text>
</comment>
<dbReference type="RefSeq" id="XP_069199247.1">
    <property type="nucleotide sequence ID" value="XM_069342742.1"/>
</dbReference>
<dbReference type="SUPFAM" id="SSF53474">
    <property type="entry name" value="alpha/beta-Hydrolases"/>
    <property type="match status" value="1"/>
</dbReference>
<dbReference type="GeneID" id="95976990"/>
<evidence type="ECO:0000256" key="2">
    <source>
        <dbReference type="SAM" id="MobiDB-lite"/>
    </source>
</evidence>
<feature type="domain" description="Phospholipase/carboxylesterase/thioesterase" evidence="3">
    <location>
        <begin position="26"/>
        <end position="219"/>
    </location>
</feature>